<sequence>MARRRGKSSSKQDDSWLPLEPPAGQSSRGFNEYVIPGVLLLILAVGGSVLGWVCSDHQQTIDSLSETLASMQARITKLQQQLGTDNAQLANVGGFEERLVALEDAYAKAQRQVELALATSEQIKSKDLQSKVWSLQTEMNDKLAELQQNTISIAALNAIIKNKSIEFEVVKQSVNTMLSANAELAVQISGFSSTLSVTKLHLDEQISVVDGLMSQLEGQKREINEIKELFASNQESLATNARELMDVKELLESEQIKRTQNLEKQLRSLYKRLEDHQTNTESLHFQLAAQLEALQIQFLPGVQQPSRAEEEVQVEEQVTASDNKKKEAPEKELENTEEEEFTEEEELREEDRAKEEDEFNRELAAVEEVEASEWPVEEPVKEIQSPSDELDIEIEEDVAEEQNEVDITEEIETLQEAHMVSNEIEETVVDEIQTALEDSDHVTVETGEIMDENMEVNVGEEIKIHSEKSNMVTSETEKQTEVPDAEEIQTLLEDSSTATTETEEAAVGKQVESTPAQEMQTGSEETDALSNTPDEVFSEEHAEHAAEEIHNVSDERSTAEIKTQEDGNAEQESGTAVEEIQIASDDTEIATNGNVDNQMREVIPAEIEQEAMEELTAASAKESVVSEKSVKEV</sequence>
<organism evidence="1 2">
    <name type="scientific">Pangasianodon gigas</name>
    <name type="common">Mekong giant catfish</name>
    <name type="synonym">Pangasius gigas</name>
    <dbReference type="NCBI Taxonomy" id="30993"/>
    <lineage>
        <taxon>Eukaryota</taxon>
        <taxon>Metazoa</taxon>
        <taxon>Chordata</taxon>
        <taxon>Craniata</taxon>
        <taxon>Vertebrata</taxon>
        <taxon>Euteleostomi</taxon>
        <taxon>Actinopterygii</taxon>
        <taxon>Neopterygii</taxon>
        <taxon>Teleostei</taxon>
        <taxon>Ostariophysi</taxon>
        <taxon>Siluriformes</taxon>
        <taxon>Pangasiidae</taxon>
        <taxon>Pangasianodon</taxon>
    </lineage>
</organism>
<name>A0ACC5W992_PANGG</name>
<proteinExistence type="predicted"/>
<evidence type="ECO:0000313" key="1">
    <source>
        <dbReference type="EMBL" id="MCI4375306.1"/>
    </source>
</evidence>
<accession>A0ACC5W992</accession>
<evidence type="ECO:0000313" key="2">
    <source>
        <dbReference type="Proteomes" id="UP000829447"/>
    </source>
</evidence>
<comment type="caution">
    <text evidence="1">The sequence shown here is derived from an EMBL/GenBank/DDBJ whole genome shotgun (WGS) entry which is preliminary data.</text>
</comment>
<keyword evidence="2" id="KW-1185">Reference proteome</keyword>
<dbReference type="Proteomes" id="UP000829447">
    <property type="component" value="Linkage Group LG2"/>
</dbReference>
<dbReference type="EMBL" id="CM040455">
    <property type="protein sequence ID" value="MCI4375306.1"/>
    <property type="molecule type" value="Genomic_DNA"/>
</dbReference>
<protein>
    <submittedName>
        <fullName evidence="1">Uncharacterized protein</fullName>
    </submittedName>
</protein>
<reference evidence="1 2" key="1">
    <citation type="journal article" date="2022" name="bioRxiv">
        <title>An ancient truncated duplication of the anti-Mullerian hormone receptor type 2 gene is a potential conserved master sex determinant in the Pangasiidae catfish family.</title>
        <authorList>
            <person name="Wen M."/>
            <person name="Pan Q."/>
            <person name="Jouanno E."/>
            <person name="Montfort J."/>
            <person name="Zahm M."/>
            <person name="Cabau C."/>
            <person name="Klopp C."/>
            <person name="Iampietro C."/>
            <person name="Roques C."/>
            <person name="Bouchez O."/>
            <person name="Castinel A."/>
            <person name="Donnadieu C."/>
            <person name="Parrinello H."/>
            <person name="Poncet C."/>
            <person name="Belmonte E."/>
            <person name="Gautier V."/>
            <person name="Avarre J.-C."/>
            <person name="Dugue R."/>
            <person name="Gustiano R."/>
            <person name="Ha T.T.T."/>
            <person name="Campet M."/>
            <person name="Sriphairoj K."/>
            <person name="Ribolli J."/>
            <person name="de Almeida F.L."/>
            <person name="Desvignes T."/>
            <person name="Postlethwait J.H."/>
            <person name="Bucao C.F."/>
            <person name="Robinson-Rechavi M."/>
            <person name="Bobe J."/>
            <person name="Herpin A."/>
            <person name="Guiguen Y."/>
        </authorList>
    </citation>
    <scope>NUCLEOTIDE SEQUENCE [LARGE SCALE GENOMIC DNA]</scope>
    <source>
        <strain evidence="1">YG-Dec2019</strain>
    </source>
</reference>
<gene>
    <name evidence="1" type="ORF">PGIGA_G00107940</name>
</gene>